<protein>
    <submittedName>
        <fullName evidence="1">Uncharacterized protein</fullName>
    </submittedName>
</protein>
<evidence type="ECO:0000313" key="2">
    <source>
        <dbReference type="Proteomes" id="UP000016900"/>
    </source>
</evidence>
<evidence type="ECO:0000313" key="1">
    <source>
        <dbReference type="EMBL" id="BAO00539.1"/>
    </source>
</evidence>
<accession>U3U860</accession>
<organism evidence="1 2">
    <name type="scientific">Candidatus Pantoea carbekii</name>
    <dbReference type="NCBI Taxonomy" id="1235990"/>
    <lineage>
        <taxon>Bacteria</taxon>
        <taxon>Pseudomonadati</taxon>
        <taxon>Pseudomonadota</taxon>
        <taxon>Gammaproteobacteria</taxon>
        <taxon>Enterobacterales</taxon>
        <taxon>Erwiniaceae</taxon>
        <taxon>Pantoea</taxon>
    </lineage>
</organism>
<dbReference type="AlphaFoldDB" id="U3U860"/>
<name>U3U860_9GAMM</name>
<dbReference type="KEGG" id="hhs:HHS_05690"/>
<dbReference type="EMBL" id="AP012554">
    <property type="protein sequence ID" value="BAO00539.1"/>
    <property type="molecule type" value="Genomic_DNA"/>
</dbReference>
<proteinExistence type="predicted"/>
<dbReference type="Proteomes" id="UP000016900">
    <property type="component" value="Chromosome"/>
</dbReference>
<sequence length="64" mass="7841">MKELNRIPLEYYDYNHIVKNKKIGLLNLIFSSLDTEYRELSCFNYISRNRFLVCEQLIYILYVN</sequence>
<keyword evidence="2" id="KW-1185">Reference proteome</keyword>
<gene>
    <name evidence="1" type="ORF">HHS_05690</name>
</gene>
<reference evidence="1 2" key="1">
    <citation type="submission" date="2012-10" db="EMBL/GenBank/DDBJ databases">
        <title>Genome sequence of the symbiont of the pentatomidae stink bug Halyomorpha halys.</title>
        <authorList>
            <person name="Kobayashi H."/>
            <person name="Fujii-Muramatsu R."/>
            <person name="Takeishi K."/>
            <person name="Noda H."/>
        </authorList>
    </citation>
    <scope>NUCLEOTIDE SEQUENCE [LARGE SCALE GENOMIC DNA]</scope>
</reference>